<dbReference type="STRING" id="398512.Bccel_1029"/>
<accession>A0A0L6JJ47</accession>
<evidence type="ECO:0000313" key="2">
    <source>
        <dbReference type="Proteomes" id="UP000036923"/>
    </source>
</evidence>
<dbReference type="EMBL" id="LGTC01000001">
    <property type="protein sequence ID" value="KNY25769.1"/>
    <property type="molecule type" value="Genomic_DNA"/>
</dbReference>
<dbReference type="AlphaFoldDB" id="A0A0L6JJ47"/>
<name>A0A0L6JJ47_9FIRM</name>
<proteinExistence type="predicted"/>
<evidence type="ECO:0000313" key="1">
    <source>
        <dbReference type="EMBL" id="KNY25769.1"/>
    </source>
</evidence>
<protein>
    <submittedName>
        <fullName evidence="1">Uncharacterized protein</fullName>
    </submittedName>
</protein>
<keyword evidence="2" id="KW-1185">Reference proteome</keyword>
<organism evidence="1 2">
    <name type="scientific">Pseudobacteroides cellulosolvens ATCC 35603 = DSM 2933</name>
    <dbReference type="NCBI Taxonomy" id="398512"/>
    <lineage>
        <taxon>Bacteria</taxon>
        <taxon>Bacillati</taxon>
        <taxon>Bacillota</taxon>
        <taxon>Clostridia</taxon>
        <taxon>Eubacteriales</taxon>
        <taxon>Oscillospiraceae</taxon>
        <taxon>Pseudobacteroides</taxon>
    </lineage>
</organism>
<comment type="caution">
    <text evidence="1">The sequence shown here is derived from an EMBL/GenBank/DDBJ whole genome shotgun (WGS) entry which is preliminary data.</text>
</comment>
<sequence length="115" mass="13358" precursor="true">MNRLLTFLLLLAFNVNALFLPFCFDVSDQIQDTNTVILTHSYHGSIVSVNDAKKPVFKQLTSKLFFSYDPFALLSNIPQSYEEKKNPFNFRKQIKIFLSSYFHGTKYKYISSSIL</sequence>
<dbReference type="RefSeq" id="WP_036940415.1">
    <property type="nucleotide sequence ID" value="NZ_JQKC01000013.1"/>
</dbReference>
<gene>
    <name evidence="1" type="ORF">Bccel_1029</name>
</gene>
<reference evidence="2" key="1">
    <citation type="submission" date="2015-07" db="EMBL/GenBank/DDBJ databases">
        <title>Near-Complete Genome Sequence of the Cellulolytic Bacterium Bacteroides (Pseudobacteroides) cellulosolvens ATCC 35603.</title>
        <authorList>
            <person name="Dassa B."/>
            <person name="Utturkar S.M."/>
            <person name="Klingeman D.M."/>
            <person name="Hurt R.A."/>
            <person name="Keller M."/>
            <person name="Xu J."/>
            <person name="Reddy Y.H.K."/>
            <person name="Borovok I."/>
            <person name="Grinberg I.R."/>
            <person name="Lamed R."/>
            <person name="Zhivin O."/>
            <person name="Bayer E.A."/>
            <person name="Brown S.D."/>
        </authorList>
    </citation>
    <scope>NUCLEOTIDE SEQUENCE [LARGE SCALE GENOMIC DNA]</scope>
    <source>
        <strain evidence="2">DSM 2933</strain>
    </source>
</reference>
<dbReference type="Proteomes" id="UP000036923">
    <property type="component" value="Unassembled WGS sequence"/>
</dbReference>